<feature type="region of interest" description="Disordered" evidence="1">
    <location>
        <begin position="43"/>
        <end position="105"/>
    </location>
</feature>
<protein>
    <submittedName>
        <fullName evidence="2">Uncharacterized protein</fullName>
    </submittedName>
</protein>
<reference evidence="2" key="1">
    <citation type="journal article" date="2024" name="Gigascience">
        <title>Chromosome-level genome of the poultry shaft louse Menopon gallinae provides insight into the host-switching and adaptive evolution of parasitic lice.</title>
        <authorList>
            <person name="Xu Y."/>
            <person name="Ma L."/>
            <person name="Liu S."/>
            <person name="Liang Y."/>
            <person name="Liu Q."/>
            <person name="He Z."/>
            <person name="Tian L."/>
            <person name="Duan Y."/>
            <person name="Cai W."/>
            <person name="Li H."/>
            <person name="Song F."/>
        </authorList>
    </citation>
    <scope>NUCLEOTIDE SEQUENCE</scope>
    <source>
        <strain evidence="2">Cailab_2023a</strain>
    </source>
</reference>
<dbReference type="EMBL" id="JARGDH010000001">
    <property type="protein sequence ID" value="KAL0278464.1"/>
    <property type="molecule type" value="Genomic_DNA"/>
</dbReference>
<name>A0AAW2I8H3_9NEOP</name>
<feature type="compositionally biased region" description="Basic and acidic residues" evidence="1">
    <location>
        <begin position="43"/>
        <end position="61"/>
    </location>
</feature>
<dbReference type="AlphaFoldDB" id="A0AAW2I8H3"/>
<proteinExistence type="predicted"/>
<gene>
    <name evidence="2" type="ORF">PYX00_000281</name>
</gene>
<evidence type="ECO:0000313" key="2">
    <source>
        <dbReference type="EMBL" id="KAL0278464.1"/>
    </source>
</evidence>
<evidence type="ECO:0000256" key="1">
    <source>
        <dbReference type="SAM" id="MobiDB-lite"/>
    </source>
</evidence>
<comment type="caution">
    <text evidence="2">The sequence shown here is derived from an EMBL/GenBank/DDBJ whole genome shotgun (WGS) entry which is preliminary data.</text>
</comment>
<accession>A0AAW2I8H3</accession>
<sequence length="134" mass="14596">MESGGRTRPSRVYHRRRQSGRVSAFAAYGIRFAFVGGNKREINKGRLRRSAEETKEGKHESCGSGGGRSGLGAWQHGPGGPVSVVTATNGVQEGGGQRLRPSRRENPAQAFRLLLRPLDSVSFPHVTLFVQEPE</sequence>
<organism evidence="2">
    <name type="scientific">Menopon gallinae</name>
    <name type="common">poultry shaft louse</name>
    <dbReference type="NCBI Taxonomy" id="328185"/>
    <lineage>
        <taxon>Eukaryota</taxon>
        <taxon>Metazoa</taxon>
        <taxon>Ecdysozoa</taxon>
        <taxon>Arthropoda</taxon>
        <taxon>Hexapoda</taxon>
        <taxon>Insecta</taxon>
        <taxon>Pterygota</taxon>
        <taxon>Neoptera</taxon>
        <taxon>Paraneoptera</taxon>
        <taxon>Psocodea</taxon>
        <taxon>Troctomorpha</taxon>
        <taxon>Phthiraptera</taxon>
        <taxon>Amblycera</taxon>
        <taxon>Menoponidae</taxon>
        <taxon>Menopon</taxon>
    </lineage>
</organism>